<dbReference type="EMBL" id="NBAG03000519">
    <property type="protein sequence ID" value="PNI17797.1"/>
    <property type="molecule type" value="Genomic_DNA"/>
</dbReference>
<gene>
    <name evidence="2" type="ORF">CK820_G0050675</name>
</gene>
<name>A0A2J8J4V6_PANTR</name>
<feature type="region of interest" description="Disordered" evidence="1">
    <location>
        <begin position="100"/>
        <end position="122"/>
    </location>
</feature>
<evidence type="ECO:0000313" key="2">
    <source>
        <dbReference type="EMBL" id="PNI17797.1"/>
    </source>
</evidence>
<reference evidence="2 3" key="1">
    <citation type="submission" date="2017-12" db="EMBL/GenBank/DDBJ databases">
        <title>High-resolution comparative analysis of great ape genomes.</title>
        <authorList>
            <person name="Pollen A."/>
            <person name="Hastie A."/>
            <person name="Hormozdiari F."/>
            <person name="Dougherty M."/>
            <person name="Liu R."/>
            <person name="Chaisson M."/>
            <person name="Hoppe E."/>
            <person name="Hill C."/>
            <person name="Pang A."/>
            <person name="Hillier L."/>
            <person name="Baker C."/>
            <person name="Armstrong J."/>
            <person name="Shendure J."/>
            <person name="Paten B."/>
            <person name="Wilson R."/>
            <person name="Chao H."/>
            <person name="Schneider V."/>
            <person name="Ventura M."/>
            <person name="Kronenberg Z."/>
            <person name="Murali S."/>
            <person name="Gordon D."/>
            <person name="Cantsilieris S."/>
            <person name="Munson K."/>
            <person name="Nelson B."/>
            <person name="Raja A."/>
            <person name="Underwood J."/>
            <person name="Diekhans M."/>
            <person name="Fiddes I."/>
            <person name="Haussler D."/>
            <person name="Eichler E."/>
        </authorList>
    </citation>
    <scope>NUCLEOTIDE SEQUENCE [LARGE SCALE GENOMIC DNA]</scope>
    <source>
        <strain evidence="2">Yerkes chimp pedigree #C0471</strain>
    </source>
</reference>
<accession>A0A2J8J4V6</accession>
<organism evidence="2 3">
    <name type="scientific">Pan troglodytes</name>
    <name type="common">Chimpanzee</name>
    <dbReference type="NCBI Taxonomy" id="9598"/>
    <lineage>
        <taxon>Eukaryota</taxon>
        <taxon>Metazoa</taxon>
        <taxon>Chordata</taxon>
        <taxon>Craniata</taxon>
        <taxon>Vertebrata</taxon>
        <taxon>Euteleostomi</taxon>
        <taxon>Mammalia</taxon>
        <taxon>Eutheria</taxon>
        <taxon>Euarchontoglires</taxon>
        <taxon>Primates</taxon>
        <taxon>Haplorrhini</taxon>
        <taxon>Catarrhini</taxon>
        <taxon>Hominidae</taxon>
        <taxon>Pan</taxon>
    </lineage>
</organism>
<proteinExistence type="predicted"/>
<feature type="region of interest" description="Disordered" evidence="1">
    <location>
        <begin position="1"/>
        <end position="62"/>
    </location>
</feature>
<comment type="caution">
    <text evidence="2">The sequence shown here is derived from an EMBL/GenBank/DDBJ whole genome shotgun (WGS) entry which is preliminary data.</text>
</comment>
<evidence type="ECO:0000256" key="1">
    <source>
        <dbReference type="SAM" id="MobiDB-lite"/>
    </source>
</evidence>
<dbReference type="AlphaFoldDB" id="A0A2J8J4V6"/>
<feature type="compositionally biased region" description="Gly residues" evidence="1">
    <location>
        <begin position="1"/>
        <end position="25"/>
    </location>
</feature>
<dbReference type="Proteomes" id="UP000236370">
    <property type="component" value="Unassembled WGS sequence"/>
</dbReference>
<sequence length="122" mass="12476">MQAAGQGTGGSTGDADGPGGPGIPDGPGAMLAAQERRVPRAAEVPGAQGQQGPRGREEAPRGVRMAVPLVRRMEGAPAGPGGRTAACFSCTSRCLSRRPWKRSWSAGSCPGMPHRSPDQGRF</sequence>
<evidence type="ECO:0000313" key="3">
    <source>
        <dbReference type="Proteomes" id="UP000236370"/>
    </source>
</evidence>
<protein>
    <submittedName>
        <fullName evidence="2">CTAG2 isoform 1</fullName>
    </submittedName>
</protein>